<dbReference type="KEGG" id="fll:EI427_23410"/>
<feature type="signal peptide" evidence="1">
    <location>
        <begin position="1"/>
        <end position="19"/>
    </location>
</feature>
<protein>
    <submittedName>
        <fullName evidence="2">Uncharacterized protein</fullName>
    </submittedName>
</protein>
<dbReference type="RefSeq" id="WP_126619612.1">
    <property type="nucleotide sequence ID" value="NZ_CP034563.1"/>
</dbReference>
<dbReference type="EMBL" id="CP034563">
    <property type="protein sequence ID" value="AZQ65164.1"/>
    <property type="molecule type" value="Genomic_DNA"/>
</dbReference>
<proteinExistence type="predicted"/>
<gene>
    <name evidence="2" type="ORF">EI427_23410</name>
</gene>
<evidence type="ECO:0000256" key="1">
    <source>
        <dbReference type="SAM" id="SignalP"/>
    </source>
</evidence>
<dbReference type="OrthoDB" id="989574at2"/>
<dbReference type="AlphaFoldDB" id="A0A3S9PAE1"/>
<organism evidence="2 3">
    <name type="scientific">Flammeovirga pectinis</name>
    <dbReference type="NCBI Taxonomy" id="2494373"/>
    <lineage>
        <taxon>Bacteria</taxon>
        <taxon>Pseudomonadati</taxon>
        <taxon>Bacteroidota</taxon>
        <taxon>Cytophagia</taxon>
        <taxon>Cytophagales</taxon>
        <taxon>Flammeovirgaceae</taxon>
        <taxon>Flammeovirga</taxon>
    </lineage>
</organism>
<keyword evidence="1" id="KW-0732">Signal</keyword>
<accession>A0A3S9PAE1</accession>
<feature type="chain" id="PRO_5019059177" evidence="1">
    <location>
        <begin position="20"/>
        <end position="267"/>
    </location>
</feature>
<evidence type="ECO:0000313" key="3">
    <source>
        <dbReference type="Proteomes" id="UP000267268"/>
    </source>
</evidence>
<name>A0A3S9PAE1_9BACT</name>
<reference evidence="2 3" key="1">
    <citation type="submission" date="2018-12" db="EMBL/GenBank/DDBJ databases">
        <title>Flammeovirga pectinis sp. nov., isolated from the gut of the Korean scallop, Patinopecten yessoensis.</title>
        <authorList>
            <person name="Bae J.-W."/>
            <person name="Jeong Y.-S."/>
            <person name="Kang W."/>
        </authorList>
    </citation>
    <scope>NUCLEOTIDE SEQUENCE [LARGE SCALE GENOMIC DNA]</scope>
    <source>
        <strain evidence="2 3">L12M1</strain>
    </source>
</reference>
<sequence>MKLFAILSLLFILSYQTLAQDDDKIELSTDLFYGVIQITNTFNSYSSENGANICPNNYINFGGGLSCFNNRPPYYFLFNKIILNNYGSTSFSPNEIAYNYDTQRPLETSFIVLYSKNADVVNFSVEFDTYEFNIVSETDESFDKIGIRRTEDLNILEIDNFTLLPHDYEFGTVYEHVIDVVYIDKPIDESRPKAIGLEIHPPKIFNLLNAPYEWHLKNGEGNITVIKDKKVLNLNEILCFESVTVSNSLCISEEYKVVNDLVVFMKR</sequence>
<dbReference type="Proteomes" id="UP000267268">
    <property type="component" value="Chromosome 2"/>
</dbReference>
<keyword evidence="3" id="KW-1185">Reference proteome</keyword>
<evidence type="ECO:0000313" key="2">
    <source>
        <dbReference type="EMBL" id="AZQ65164.1"/>
    </source>
</evidence>